<feature type="domain" description="F-box" evidence="1">
    <location>
        <begin position="13"/>
        <end position="45"/>
    </location>
</feature>
<protein>
    <recommendedName>
        <fullName evidence="1">F-box domain-containing protein</fullName>
    </recommendedName>
</protein>
<evidence type="ECO:0000259" key="1">
    <source>
        <dbReference type="Pfam" id="PF00646"/>
    </source>
</evidence>
<comment type="caution">
    <text evidence="2">The sequence shown here is derived from an EMBL/GenBank/DDBJ whole genome shotgun (WGS) entry which is preliminary data.</text>
</comment>
<organism evidence="2 3">
    <name type="scientific">Cadophora malorum</name>
    <dbReference type="NCBI Taxonomy" id="108018"/>
    <lineage>
        <taxon>Eukaryota</taxon>
        <taxon>Fungi</taxon>
        <taxon>Dikarya</taxon>
        <taxon>Ascomycota</taxon>
        <taxon>Pezizomycotina</taxon>
        <taxon>Leotiomycetes</taxon>
        <taxon>Helotiales</taxon>
        <taxon>Ploettnerulaceae</taxon>
        <taxon>Cadophora</taxon>
    </lineage>
</organism>
<evidence type="ECO:0000313" key="3">
    <source>
        <dbReference type="Proteomes" id="UP000664132"/>
    </source>
</evidence>
<sequence>MKPTSTQIVLTTPELLIIILSHLPFSDLLINCTAVSKTWHTTILTTPSLLRILHMHPTQPEFPTGLHPFLKERDSFPLYLQFPRHERQHPSLAGAVHDPFLYRTPEPTEETPLERFNYEKASWRRMLVLTGQPLITRARVKESIEVGRGRTAGVYERKSIMCFPEGFRLGDLWKLCEKRWCRRMQPLQANVKLQWMRGGKKRNVVFHSHILDYTTYEGGNQGLLAWVVGIRERRREREREKRNRNDQMALEMLEGVQYGRGGEERMGEEEIEVELVMVRAPTRFVREEEFRDCLKDELVRKGFVKALDR</sequence>
<dbReference type="Gene3D" id="1.20.1280.50">
    <property type="match status" value="1"/>
</dbReference>
<keyword evidence="3" id="KW-1185">Reference proteome</keyword>
<proteinExistence type="predicted"/>
<dbReference type="InterPro" id="IPR036047">
    <property type="entry name" value="F-box-like_dom_sf"/>
</dbReference>
<dbReference type="Proteomes" id="UP000664132">
    <property type="component" value="Unassembled WGS sequence"/>
</dbReference>
<dbReference type="OrthoDB" id="3800738at2759"/>
<name>A0A8H7T5U9_9HELO</name>
<gene>
    <name evidence="2" type="ORF">IFR04_011524</name>
</gene>
<dbReference type="AlphaFoldDB" id="A0A8H7T5U9"/>
<accession>A0A8H7T5U9</accession>
<dbReference type="InterPro" id="IPR001810">
    <property type="entry name" value="F-box_dom"/>
</dbReference>
<dbReference type="SUPFAM" id="SSF81383">
    <property type="entry name" value="F-box domain"/>
    <property type="match status" value="1"/>
</dbReference>
<reference evidence="2" key="1">
    <citation type="submission" date="2021-02" db="EMBL/GenBank/DDBJ databases">
        <title>Genome sequence Cadophora malorum strain M34.</title>
        <authorList>
            <person name="Stefanovic E."/>
            <person name="Vu D."/>
            <person name="Scully C."/>
            <person name="Dijksterhuis J."/>
            <person name="Roader J."/>
            <person name="Houbraken J."/>
        </authorList>
    </citation>
    <scope>NUCLEOTIDE SEQUENCE</scope>
    <source>
        <strain evidence="2">M34</strain>
    </source>
</reference>
<evidence type="ECO:0000313" key="2">
    <source>
        <dbReference type="EMBL" id="KAG4415320.1"/>
    </source>
</evidence>
<dbReference type="EMBL" id="JAFJYH010000226">
    <property type="protein sequence ID" value="KAG4415320.1"/>
    <property type="molecule type" value="Genomic_DNA"/>
</dbReference>
<dbReference type="Pfam" id="PF00646">
    <property type="entry name" value="F-box"/>
    <property type="match status" value="1"/>
</dbReference>